<evidence type="ECO:0000313" key="2">
    <source>
        <dbReference type="Proteomes" id="UP000515163"/>
    </source>
</evidence>
<evidence type="ECO:0000256" key="1">
    <source>
        <dbReference type="SAM" id="MobiDB-lite"/>
    </source>
</evidence>
<dbReference type="Gene3D" id="1.10.287.1490">
    <property type="match status" value="1"/>
</dbReference>
<reference evidence="3" key="1">
    <citation type="submission" date="2025-08" db="UniProtKB">
        <authorList>
            <consortium name="RefSeq"/>
        </authorList>
    </citation>
    <scope>IDENTIFICATION</scope>
    <source>
        <tissue evidence="3">Tentacle</tissue>
    </source>
</reference>
<organism evidence="2 3">
    <name type="scientific">Actinia tenebrosa</name>
    <name type="common">Australian red waratah sea anemone</name>
    <dbReference type="NCBI Taxonomy" id="6105"/>
    <lineage>
        <taxon>Eukaryota</taxon>
        <taxon>Metazoa</taxon>
        <taxon>Cnidaria</taxon>
        <taxon>Anthozoa</taxon>
        <taxon>Hexacorallia</taxon>
        <taxon>Actiniaria</taxon>
        <taxon>Actiniidae</taxon>
        <taxon>Actinia</taxon>
    </lineage>
</organism>
<dbReference type="RefSeq" id="XP_031564344.1">
    <property type="nucleotide sequence ID" value="XM_031708484.1"/>
</dbReference>
<evidence type="ECO:0000313" key="3">
    <source>
        <dbReference type="RefSeq" id="XP_031564344.1"/>
    </source>
</evidence>
<dbReference type="Proteomes" id="UP000515163">
    <property type="component" value="Unplaced"/>
</dbReference>
<keyword evidence="2" id="KW-1185">Reference proteome</keyword>
<proteinExistence type="predicted"/>
<name>A0A6P8I707_ACTTE</name>
<dbReference type="OrthoDB" id="10334079at2759"/>
<gene>
    <name evidence="3" type="primary">LOC116299764</name>
</gene>
<dbReference type="AlphaFoldDB" id="A0A6P8I707"/>
<protein>
    <submittedName>
        <fullName evidence="3">Tropomyosin Tod p 1.0102-like</fullName>
    </submittedName>
</protein>
<feature type="region of interest" description="Disordered" evidence="1">
    <location>
        <begin position="206"/>
        <end position="233"/>
    </location>
</feature>
<accession>A0A6P8I707</accession>
<sequence>MPSTKASLESINALLNKQQEKLQRLETTEEEKIEELKKLPPNSDATGGLMSYLRNAKAEKEALQKEIQENKVTINDLTRQLDEAKGGDIDSQFEAVQEENQVLQGRIEELEDEFMKQGRLTTESHAAEIADFKARLSKLLEEMSAARNQLRVALNESAGKDAELQRLGKELMESVDRERQVMADKAVAEERIRQLRQAVEDLEGQIERQQEISNDQTRSEEEREAAQRELEAL</sequence>
<dbReference type="InParanoid" id="A0A6P8I707"/>
<dbReference type="GeneID" id="116299764"/>
<dbReference type="KEGG" id="aten:116299764"/>
<feature type="compositionally biased region" description="Basic and acidic residues" evidence="1">
    <location>
        <begin position="217"/>
        <end position="233"/>
    </location>
</feature>